<keyword evidence="3" id="KW-1185">Reference proteome</keyword>
<dbReference type="Proteomes" id="UP001240447">
    <property type="component" value="Unassembled WGS sequence"/>
</dbReference>
<name>A0ABT9NJ62_9ACTN</name>
<gene>
    <name evidence="2" type="ORF">J2S59_000205</name>
</gene>
<organism evidence="2 3">
    <name type="scientific">Nocardioides massiliensis</name>
    <dbReference type="NCBI Taxonomy" id="1325935"/>
    <lineage>
        <taxon>Bacteria</taxon>
        <taxon>Bacillati</taxon>
        <taxon>Actinomycetota</taxon>
        <taxon>Actinomycetes</taxon>
        <taxon>Propionibacteriales</taxon>
        <taxon>Nocardioidaceae</taxon>
        <taxon>Nocardioides</taxon>
    </lineage>
</organism>
<comment type="caution">
    <text evidence="2">The sequence shown here is derived from an EMBL/GenBank/DDBJ whole genome shotgun (WGS) entry which is preliminary data.</text>
</comment>
<accession>A0ABT9NJ62</accession>
<proteinExistence type="predicted"/>
<reference evidence="2 3" key="1">
    <citation type="submission" date="2023-07" db="EMBL/GenBank/DDBJ databases">
        <title>Sequencing the genomes of 1000 actinobacteria strains.</title>
        <authorList>
            <person name="Klenk H.-P."/>
        </authorList>
    </citation>
    <scope>NUCLEOTIDE SEQUENCE [LARGE SCALE GENOMIC DNA]</scope>
    <source>
        <strain evidence="2 3">GD13</strain>
    </source>
</reference>
<evidence type="ECO:0000313" key="3">
    <source>
        <dbReference type="Proteomes" id="UP001240447"/>
    </source>
</evidence>
<evidence type="ECO:0000256" key="1">
    <source>
        <dbReference type="SAM" id="MobiDB-lite"/>
    </source>
</evidence>
<dbReference type="EMBL" id="JAUSQM010000001">
    <property type="protein sequence ID" value="MDP9820396.1"/>
    <property type="molecule type" value="Genomic_DNA"/>
</dbReference>
<feature type="compositionally biased region" description="Basic and acidic residues" evidence="1">
    <location>
        <begin position="514"/>
        <end position="524"/>
    </location>
</feature>
<feature type="region of interest" description="Disordered" evidence="1">
    <location>
        <begin position="514"/>
        <end position="533"/>
    </location>
</feature>
<sequence>MTIEATPVTTEQQLAAAESMIALLQEDFADLGLSAEDRGWRTMSTELDREFSRDGLDAITRNCAVMAIASPIIKRGLLLRIGYIWGQGVEVAARAGESAPQDVNAVVKAFWDDPANQAAFTSAQAQEENERALGVDGNFFLAFFPNPLNGATTVRSVPFAEVRDVILNPEDRDDPWFYLRTYSAQIAEPGYAPGSTRLRRETRRVLHPAVGFRPKLRPKTIDGVPVQWDQPILHVAVNRLDGMKFGVPDVYAALPWARAYEGFLTDWAQLVKALSKFAWRLTGDRASKARRAAQTLAAALPSAAGLPGTASDAGQVAAYGPGASLEAIPKTGATIDSDSGRPLAAMAAAGLGLPVTMLLADPGTTGARAVAETLDRPLIQEMNARRTLWGAVISTVLDYVVDQSVRAPRGALRGTVVLDTFTRREVVTLAGDVERTLEVDWPPIDKMDPLKLVTALVEASGTEVLPKPWLLKALLKALGEKDVDEIVDALTDDEGNWIDPDANAGDAAVQAFRRGDDPARVVDREEVDDEDEA</sequence>
<evidence type="ECO:0000313" key="2">
    <source>
        <dbReference type="EMBL" id="MDP9820396.1"/>
    </source>
</evidence>
<evidence type="ECO:0008006" key="4">
    <source>
        <dbReference type="Google" id="ProtNLM"/>
    </source>
</evidence>
<protein>
    <recommendedName>
        <fullName evidence="4">Portal protein</fullName>
    </recommendedName>
</protein>
<dbReference type="RefSeq" id="WP_306824722.1">
    <property type="nucleotide sequence ID" value="NZ_JAUSQM010000001.1"/>
</dbReference>